<gene>
    <name evidence="1" type="ORF">FM119_03370</name>
</gene>
<protein>
    <recommendedName>
        <fullName evidence="3">Roadblock/LAMTOR2 domain-containing protein</fullName>
    </recommendedName>
</protein>
<dbReference type="Proteomes" id="UP000196778">
    <property type="component" value="Unassembled WGS sequence"/>
</dbReference>
<proteinExistence type="predicted"/>
<dbReference type="AlphaFoldDB" id="A0A1R4IST1"/>
<evidence type="ECO:0000313" key="2">
    <source>
        <dbReference type="Proteomes" id="UP000196778"/>
    </source>
</evidence>
<keyword evidence="2" id="KW-1185">Reference proteome</keyword>
<reference evidence="2" key="1">
    <citation type="submission" date="2017-02" db="EMBL/GenBank/DDBJ databases">
        <authorList>
            <person name="Dridi B."/>
        </authorList>
    </citation>
    <scope>NUCLEOTIDE SEQUENCE [LARGE SCALE GENOMIC DNA]</scope>
    <source>
        <strain evidence="2">EB411</strain>
    </source>
</reference>
<organism evidence="1 2">
    <name type="scientific">Mycetocola reblochoni REB411</name>
    <dbReference type="NCBI Taxonomy" id="1255698"/>
    <lineage>
        <taxon>Bacteria</taxon>
        <taxon>Bacillati</taxon>
        <taxon>Actinomycetota</taxon>
        <taxon>Actinomycetes</taxon>
        <taxon>Micrococcales</taxon>
        <taxon>Microbacteriaceae</taxon>
        <taxon>Mycetocola</taxon>
    </lineage>
</organism>
<dbReference type="EMBL" id="FUKR01000022">
    <property type="protein sequence ID" value="SJN22922.1"/>
    <property type="molecule type" value="Genomic_DNA"/>
</dbReference>
<evidence type="ECO:0008006" key="3">
    <source>
        <dbReference type="Google" id="ProtNLM"/>
    </source>
</evidence>
<evidence type="ECO:0000313" key="1">
    <source>
        <dbReference type="EMBL" id="SJN22922.1"/>
    </source>
</evidence>
<accession>A0A1R4IST1</accession>
<dbReference type="RefSeq" id="WP_087136277.1">
    <property type="nucleotide sequence ID" value="NZ_FUKR01000022.1"/>
</dbReference>
<name>A0A1R4IST1_9MICO</name>
<sequence length="122" mass="12535">MSTIDSVLAELLTIDGATGAAIVDADSGMALGTAGTPPFSLEYAAAGNSEVVKAKLRTMSSLGINESIEDILITLTGQYHLIRVLGGTGASTLFAYVVLDRSRANLALARHKTAAATADLQI</sequence>
<dbReference type="OrthoDB" id="3781969at2"/>
<dbReference type="SUPFAM" id="SSF103196">
    <property type="entry name" value="Roadblock/LC7 domain"/>
    <property type="match status" value="1"/>
</dbReference>